<protein>
    <submittedName>
        <fullName evidence="2">28251_t:CDS:1</fullName>
    </submittedName>
</protein>
<proteinExistence type="predicted"/>
<keyword evidence="3" id="KW-1185">Reference proteome</keyword>
<evidence type="ECO:0000313" key="2">
    <source>
        <dbReference type="EMBL" id="CAG8708782.1"/>
    </source>
</evidence>
<dbReference type="OrthoDB" id="2442771at2759"/>
<name>A0A9N9N7F0_9GLOM</name>
<reference evidence="2" key="1">
    <citation type="submission" date="2021-06" db="EMBL/GenBank/DDBJ databases">
        <authorList>
            <person name="Kallberg Y."/>
            <person name="Tangrot J."/>
            <person name="Rosling A."/>
        </authorList>
    </citation>
    <scope>NUCLEOTIDE SEQUENCE</scope>
    <source>
        <strain evidence="2">MA453B</strain>
    </source>
</reference>
<evidence type="ECO:0000256" key="1">
    <source>
        <dbReference type="SAM" id="MobiDB-lite"/>
    </source>
</evidence>
<dbReference type="EMBL" id="CAJVPY010009443">
    <property type="protein sequence ID" value="CAG8708782.1"/>
    <property type="molecule type" value="Genomic_DNA"/>
</dbReference>
<accession>A0A9N9N7F0</accession>
<evidence type="ECO:0000313" key="3">
    <source>
        <dbReference type="Proteomes" id="UP000789405"/>
    </source>
</evidence>
<dbReference type="AlphaFoldDB" id="A0A9N9N7F0"/>
<gene>
    <name evidence="2" type="ORF">DERYTH_LOCUS13445</name>
</gene>
<organism evidence="2 3">
    <name type="scientific">Dentiscutata erythropus</name>
    <dbReference type="NCBI Taxonomy" id="1348616"/>
    <lineage>
        <taxon>Eukaryota</taxon>
        <taxon>Fungi</taxon>
        <taxon>Fungi incertae sedis</taxon>
        <taxon>Mucoromycota</taxon>
        <taxon>Glomeromycotina</taxon>
        <taxon>Glomeromycetes</taxon>
        <taxon>Diversisporales</taxon>
        <taxon>Gigasporaceae</taxon>
        <taxon>Dentiscutata</taxon>
    </lineage>
</organism>
<dbReference type="Proteomes" id="UP000789405">
    <property type="component" value="Unassembled WGS sequence"/>
</dbReference>
<sequence>MQTHPPEDVTVTVPHHQLTNAVGHSLANVNDVCGDSGNNTNDASGNLSNVTYSSSSELINITSALNLSASQNDSDLSMPDIGGPLESINEES</sequence>
<feature type="region of interest" description="Disordered" evidence="1">
    <location>
        <begin position="70"/>
        <end position="92"/>
    </location>
</feature>
<comment type="caution">
    <text evidence="2">The sequence shown here is derived from an EMBL/GenBank/DDBJ whole genome shotgun (WGS) entry which is preliminary data.</text>
</comment>